<name>A0ABQ8TF98_PERAM</name>
<proteinExistence type="predicted"/>
<evidence type="ECO:0000313" key="2">
    <source>
        <dbReference type="Proteomes" id="UP001148838"/>
    </source>
</evidence>
<comment type="caution">
    <text evidence="1">The sequence shown here is derived from an EMBL/GenBank/DDBJ whole genome shotgun (WGS) entry which is preliminary data.</text>
</comment>
<evidence type="ECO:0000313" key="1">
    <source>
        <dbReference type="EMBL" id="KAJ4444634.1"/>
    </source>
</evidence>
<gene>
    <name evidence="1" type="ORF">ANN_06430</name>
</gene>
<keyword evidence="2" id="KW-1185">Reference proteome</keyword>
<dbReference type="Proteomes" id="UP001148838">
    <property type="component" value="Unassembled WGS sequence"/>
</dbReference>
<protein>
    <submittedName>
        <fullName evidence="1">Uncharacterized protein</fullName>
    </submittedName>
</protein>
<accession>A0ABQ8TF98</accession>
<organism evidence="1 2">
    <name type="scientific">Periplaneta americana</name>
    <name type="common">American cockroach</name>
    <name type="synonym">Blatta americana</name>
    <dbReference type="NCBI Taxonomy" id="6978"/>
    <lineage>
        <taxon>Eukaryota</taxon>
        <taxon>Metazoa</taxon>
        <taxon>Ecdysozoa</taxon>
        <taxon>Arthropoda</taxon>
        <taxon>Hexapoda</taxon>
        <taxon>Insecta</taxon>
        <taxon>Pterygota</taxon>
        <taxon>Neoptera</taxon>
        <taxon>Polyneoptera</taxon>
        <taxon>Dictyoptera</taxon>
        <taxon>Blattodea</taxon>
        <taxon>Blattoidea</taxon>
        <taxon>Blattidae</taxon>
        <taxon>Blattinae</taxon>
        <taxon>Periplaneta</taxon>
    </lineage>
</organism>
<reference evidence="1 2" key="1">
    <citation type="journal article" date="2022" name="Allergy">
        <title>Genome assembly and annotation of Periplaneta americana reveal a comprehensive cockroach allergen profile.</title>
        <authorList>
            <person name="Wang L."/>
            <person name="Xiong Q."/>
            <person name="Saelim N."/>
            <person name="Wang L."/>
            <person name="Nong W."/>
            <person name="Wan A.T."/>
            <person name="Shi M."/>
            <person name="Liu X."/>
            <person name="Cao Q."/>
            <person name="Hui J.H.L."/>
            <person name="Sookrung N."/>
            <person name="Leung T.F."/>
            <person name="Tungtrongchitr A."/>
            <person name="Tsui S.K.W."/>
        </authorList>
    </citation>
    <scope>NUCLEOTIDE SEQUENCE [LARGE SCALE GENOMIC DNA]</scope>
    <source>
        <strain evidence="1">PWHHKU_190912</strain>
    </source>
</reference>
<sequence>MSMNSTKSELMIENQTSGGIGLYSSCSRCRNITERDRARPYHEQLVRAHVLFLQAASTNFCTRQRSTVATGYCRVSQHVLNVRFQDSEIQTRLPTGYEVSATIVISLLIIRFFPQINEQHYLVISELKNLSNINFLGIKYTLYDVILLGPVLYDGVHKDSSDLAVVACYFVLDLDIHTNGLPSTRFVFAAM</sequence>
<dbReference type="EMBL" id="JAJSOF020000011">
    <property type="protein sequence ID" value="KAJ4444634.1"/>
    <property type="molecule type" value="Genomic_DNA"/>
</dbReference>